<dbReference type="InterPro" id="IPR001223">
    <property type="entry name" value="Glyco_hydro18_cat"/>
</dbReference>
<dbReference type="InterPro" id="IPR050314">
    <property type="entry name" value="Glycosyl_Hydrlase_18"/>
</dbReference>
<feature type="chain" id="PRO_5035834663" description="chitinase" evidence="11">
    <location>
        <begin position="23"/>
        <end position="429"/>
    </location>
</feature>
<dbReference type="PROSITE" id="PS51910">
    <property type="entry name" value="GH18_2"/>
    <property type="match status" value="1"/>
</dbReference>
<dbReference type="Pfam" id="PF00704">
    <property type="entry name" value="Glyco_hydro_18"/>
    <property type="match status" value="1"/>
</dbReference>
<dbReference type="Gene3D" id="3.20.20.80">
    <property type="entry name" value="Glycosidases"/>
    <property type="match status" value="1"/>
</dbReference>
<evidence type="ECO:0000256" key="11">
    <source>
        <dbReference type="SAM" id="SignalP"/>
    </source>
</evidence>
<dbReference type="GO" id="GO:0000272">
    <property type="term" value="P:polysaccharide catabolic process"/>
    <property type="evidence" value="ECO:0007669"/>
    <property type="project" value="UniProtKB-KW"/>
</dbReference>
<reference evidence="13 14" key="1">
    <citation type="submission" date="2018-05" db="EMBL/GenBank/DDBJ databases">
        <title>Genome sequencing and assembly of the regulated plant pathogen Lachnellula willkommii and related sister species for the development of diagnostic species identification markers.</title>
        <authorList>
            <person name="Giroux E."/>
            <person name="Bilodeau G."/>
        </authorList>
    </citation>
    <scope>NUCLEOTIDE SEQUENCE [LARGE SCALE GENOMIC DNA]</scope>
    <source>
        <strain evidence="13 14">CBS 268.59</strain>
    </source>
</reference>
<organism evidence="13 14">
    <name type="scientific">Lachnellula suecica</name>
    <dbReference type="NCBI Taxonomy" id="602035"/>
    <lineage>
        <taxon>Eukaryota</taxon>
        <taxon>Fungi</taxon>
        <taxon>Dikarya</taxon>
        <taxon>Ascomycota</taxon>
        <taxon>Pezizomycotina</taxon>
        <taxon>Leotiomycetes</taxon>
        <taxon>Helotiales</taxon>
        <taxon>Lachnaceae</taxon>
        <taxon>Lachnellula</taxon>
    </lineage>
</organism>
<feature type="domain" description="GH18" evidence="12">
    <location>
        <begin position="42"/>
        <end position="405"/>
    </location>
</feature>
<keyword evidence="9" id="KW-0624">Polysaccharide degradation</keyword>
<keyword evidence="4 10" id="KW-0378">Hydrolase</keyword>
<comment type="catalytic activity">
    <reaction evidence="1">
        <text>Random endo-hydrolysis of N-acetyl-beta-D-glucosaminide (1-&gt;4)-beta-linkages in chitin and chitodextrins.</text>
        <dbReference type="EC" id="3.2.1.14"/>
    </reaction>
</comment>
<keyword evidence="8 10" id="KW-0326">Glycosidase</keyword>
<evidence type="ECO:0000256" key="7">
    <source>
        <dbReference type="ARBA" id="ARBA00023277"/>
    </source>
</evidence>
<evidence type="ECO:0000259" key="12">
    <source>
        <dbReference type="PROSITE" id="PS51910"/>
    </source>
</evidence>
<dbReference type="SUPFAM" id="SSF54556">
    <property type="entry name" value="Chitinase insertion domain"/>
    <property type="match status" value="1"/>
</dbReference>
<evidence type="ECO:0000256" key="5">
    <source>
        <dbReference type="ARBA" id="ARBA00023024"/>
    </source>
</evidence>
<evidence type="ECO:0000256" key="10">
    <source>
        <dbReference type="RuleBase" id="RU000489"/>
    </source>
</evidence>
<evidence type="ECO:0000256" key="9">
    <source>
        <dbReference type="ARBA" id="ARBA00023326"/>
    </source>
</evidence>
<accession>A0A8T9C8F8</accession>
<evidence type="ECO:0000313" key="14">
    <source>
        <dbReference type="Proteomes" id="UP000469558"/>
    </source>
</evidence>
<dbReference type="SUPFAM" id="SSF51445">
    <property type="entry name" value="(Trans)glycosidases"/>
    <property type="match status" value="1"/>
</dbReference>
<dbReference type="CDD" id="cd06548">
    <property type="entry name" value="GH18_chitinase"/>
    <property type="match status" value="1"/>
</dbReference>
<dbReference type="EC" id="3.2.1.14" evidence="3"/>
<dbReference type="PANTHER" id="PTHR11177:SF384">
    <property type="entry name" value="CHITINASE"/>
    <property type="match status" value="1"/>
</dbReference>
<name>A0A8T9C8F8_9HELO</name>
<dbReference type="FunFam" id="3.10.50.10:FF:000005">
    <property type="entry name" value="Endochitinase B1"/>
    <property type="match status" value="1"/>
</dbReference>
<evidence type="ECO:0000256" key="6">
    <source>
        <dbReference type="ARBA" id="ARBA00023180"/>
    </source>
</evidence>
<protein>
    <recommendedName>
        <fullName evidence="3">chitinase</fullName>
        <ecNumber evidence="3">3.2.1.14</ecNumber>
    </recommendedName>
</protein>
<dbReference type="FunFam" id="3.20.20.80:FF:000095">
    <property type="entry name" value="Endochitinase B1"/>
    <property type="match status" value="1"/>
</dbReference>
<comment type="caution">
    <text evidence="13">The sequence shown here is derived from an EMBL/GenBank/DDBJ whole genome shotgun (WGS) entry which is preliminary data.</text>
</comment>
<comment type="similarity">
    <text evidence="2">Belongs to the glycosyl hydrolase 18 family. Chitinase class V subfamily.</text>
</comment>
<keyword evidence="7" id="KW-0119">Carbohydrate metabolism</keyword>
<dbReference type="SMART" id="SM00636">
    <property type="entry name" value="Glyco_18"/>
    <property type="match status" value="1"/>
</dbReference>
<dbReference type="GO" id="GO:0006032">
    <property type="term" value="P:chitin catabolic process"/>
    <property type="evidence" value="ECO:0007669"/>
    <property type="project" value="UniProtKB-KW"/>
</dbReference>
<dbReference type="PROSITE" id="PS01095">
    <property type="entry name" value="GH18_1"/>
    <property type="match status" value="1"/>
</dbReference>
<evidence type="ECO:0000256" key="1">
    <source>
        <dbReference type="ARBA" id="ARBA00000822"/>
    </source>
</evidence>
<dbReference type="AlphaFoldDB" id="A0A8T9C8F8"/>
<proteinExistence type="inferred from homology"/>
<evidence type="ECO:0000256" key="8">
    <source>
        <dbReference type="ARBA" id="ARBA00023295"/>
    </source>
</evidence>
<dbReference type="Gene3D" id="3.10.50.10">
    <property type="match status" value="1"/>
</dbReference>
<dbReference type="GO" id="GO:0005576">
    <property type="term" value="C:extracellular region"/>
    <property type="evidence" value="ECO:0007669"/>
    <property type="project" value="TreeGrafter"/>
</dbReference>
<evidence type="ECO:0000256" key="3">
    <source>
        <dbReference type="ARBA" id="ARBA00012729"/>
    </source>
</evidence>
<evidence type="ECO:0000313" key="13">
    <source>
        <dbReference type="EMBL" id="TVY81616.1"/>
    </source>
</evidence>
<dbReference type="EMBL" id="QGMK01000449">
    <property type="protein sequence ID" value="TVY81616.1"/>
    <property type="molecule type" value="Genomic_DNA"/>
</dbReference>
<gene>
    <name evidence="13" type="primary">CHI1_0</name>
    <name evidence="13" type="ORF">LSUE1_G003773</name>
</gene>
<dbReference type="PANTHER" id="PTHR11177">
    <property type="entry name" value="CHITINASE"/>
    <property type="match status" value="1"/>
</dbReference>
<dbReference type="GO" id="GO:0008843">
    <property type="term" value="F:endochitinase activity"/>
    <property type="evidence" value="ECO:0007669"/>
    <property type="project" value="UniProtKB-EC"/>
</dbReference>
<dbReference type="InterPro" id="IPR011583">
    <property type="entry name" value="Chitinase_II/V-like_cat"/>
</dbReference>
<feature type="signal peptide" evidence="11">
    <location>
        <begin position="1"/>
        <end position="22"/>
    </location>
</feature>
<dbReference type="InterPro" id="IPR017853">
    <property type="entry name" value="GH"/>
</dbReference>
<dbReference type="InterPro" id="IPR001579">
    <property type="entry name" value="Glyco_hydro_18_chit_AS"/>
</dbReference>
<dbReference type="GO" id="GO:0008061">
    <property type="term" value="F:chitin binding"/>
    <property type="evidence" value="ECO:0007669"/>
    <property type="project" value="InterPro"/>
</dbReference>
<keyword evidence="14" id="KW-1185">Reference proteome</keyword>
<dbReference type="InterPro" id="IPR029070">
    <property type="entry name" value="Chitinase_insertion_sf"/>
</dbReference>
<evidence type="ECO:0000256" key="2">
    <source>
        <dbReference type="ARBA" id="ARBA00008682"/>
    </source>
</evidence>
<dbReference type="Proteomes" id="UP000469558">
    <property type="component" value="Unassembled WGS sequence"/>
</dbReference>
<sequence length="429" mass="45965">MLPRVLTSILSASALILSSVVAAPAAQGTTDHAPQAAAAGGYKNAAYFVNWAIYGRNYQPQQLPASELTHVIYAFANLQTDGTVVLSDSYADLQKHYTTDSWNDVGNNVYGCIKQLYILKKKNRQMKTLLSIGGWTYSTNFAAAASTDATRATFASTAVAFVKDLGFDGIDIDWEYPADATQAANFVLLLKAVREALDAYAAQYSPSSKFLITIASPAGSVNYNILQMPQMDQYLDAWHLMAYDFAGSWSTDSGHDANLYPSSSNPNSTPFNAQQAITDYIAKGVPANKIVMGLPLYGRSFEGTAGIGQPYTGIGSGSWENGVWDYKALPKAGATVSFDSESSGTYSYDASSQELISFDDPNQAKIKATYIESKGLGGAMFWESSGDKNGTDSLISTVAGSFGNLEQSQNTLSYPASQYANMVAGMPNE</sequence>
<keyword evidence="5" id="KW-0146">Chitin degradation</keyword>
<keyword evidence="6" id="KW-0325">Glycoprotein</keyword>
<evidence type="ECO:0000256" key="4">
    <source>
        <dbReference type="ARBA" id="ARBA00022801"/>
    </source>
</evidence>
<dbReference type="OrthoDB" id="76388at2759"/>
<keyword evidence="11" id="KW-0732">Signal</keyword>